<dbReference type="eggNOG" id="COG3429">
    <property type="taxonomic scope" value="Bacteria"/>
</dbReference>
<feature type="domain" description="Glucose-6-phosphate dehydrogenase assembly protein OpcA N-terminal" evidence="1">
    <location>
        <begin position="80"/>
        <end position="192"/>
    </location>
</feature>
<dbReference type="AlphaFoldDB" id="G0A444"/>
<evidence type="ECO:0000313" key="3">
    <source>
        <dbReference type="EMBL" id="AEF99091.1"/>
    </source>
</evidence>
<reference evidence="4" key="3">
    <citation type="submission" date="2011-05" db="EMBL/GenBank/DDBJ databases">
        <title>Complete sequence of Methylomonas methanica MC09.</title>
        <authorList>
            <consortium name="US DOE Joint Genome Institute"/>
            <person name="Lucas S."/>
            <person name="Han J."/>
            <person name="Lapidus A."/>
            <person name="Cheng J.-F."/>
            <person name="Goodwin L."/>
            <person name="Pitluck S."/>
            <person name="Peters L."/>
            <person name="Mikhailova N."/>
            <person name="Teshima H."/>
            <person name="Han C."/>
            <person name="Tapia R."/>
            <person name="Land M."/>
            <person name="Hauser L."/>
            <person name="Kyrpides N."/>
            <person name="Ivanova N."/>
            <person name="Pagani I."/>
            <person name="Stein L."/>
            <person name="Woyke T."/>
        </authorList>
    </citation>
    <scope>NUCLEOTIDE SEQUENCE [LARGE SCALE GENOMIC DNA]</scope>
    <source>
        <strain evidence="4">MC09</strain>
    </source>
</reference>
<dbReference type="KEGG" id="mmt:Metme_0648"/>
<accession>G0A444</accession>
<dbReference type="InterPro" id="IPR046802">
    <property type="entry name" value="OpcA_G6PD_C"/>
</dbReference>
<sequence length="381" mass="42814">MADVMSTITSTNNKMRNTQPKRVSIAGIDAALRGQWSEFHQDVAGGHTVMRACMSNLIIYCDTKDEAILIGKEIPIIVDIHPARVLLLIGNGQPKKGNTESNVSIYYTELNEGWQVCAERIDAIVTSEAVDRLPSIARSHLIGDLPITLWWASRLPPPDAGDIFFQLAELANQIIYDNMGWANPAKGVASMTRWVASQQDVKVVHNLAWRRVADWRKLISQVLDPQAAPDALNSLNLIEIEHGPHALAMTWMLVGWLASRLQWKAVDGKRLSDSELVWRFQHQQKEIKVIAKRRPAGDPLLYQLLFDWSRADRPGRICFERLDHDRIGIVEALSTIPPRVFSAQIPSRSNLISAQLAHRTREKIFEDALKASNAMSAVFQK</sequence>
<proteinExistence type="predicted"/>
<keyword evidence="4" id="KW-1185">Reference proteome</keyword>
<reference key="2">
    <citation type="submission" date="2011-05" db="EMBL/GenBank/DDBJ databases">
        <title>Complete genome sequence of the aerobic marine methanotroph Methylomonas methanica MC09.</title>
        <authorList>
            <person name="Boden R."/>
            <person name="Cunliffe M."/>
            <person name="Scanlan J."/>
            <person name="Moussard H."/>
            <person name="Kits K.D."/>
            <person name="Klotz M."/>
            <person name="Jetten M."/>
            <person name="Vuilleumier S."/>
            <person name="Han J."/>
            <person name="Peters L."/>
            <person name="Mikhailova N."/>
            <person name="Teshima H."/>
            <person name="Tapia R."/>
            <person name="Kyrpides N."/>
            <person name="Ivanova N."/>
            <person name="Pagani I."/>
            <person name="Cheng J.-F."/>
            <person name="Goodwin L."/>
            <person name="Han C."/>
            <person name="Hauser L."/>
            <person name="Land M."/>
            <person name="Lapidus A."/>
            <person name="Lucas S."/>
            <person name="Pitluck S."/>
            <person name="Woyke T."/>
            <person name="Stein L.Y."/>
            <person name="Murrell C."/>
        </authorList>
    </citation>
    <scope>NUCLEOTIDE SEQUENCE</scope>
    <source>
        <strain>MC09</strain>
    </source>
</reference>
<gene>
    <name evidence="3" type="ordered locus">Metme_0648</name>
</gene>
<dbReference type="EMBL" id="CP002738">
    <property type="protein sequence ID" value="AEF99091.1"/>
    <property type="molecule type" value="Genomic_DNA"/>
</dbReference>
<dbReference type="PANTHER" id="PTHR38658">
    <property type="entry name" value="OXPP CYCLE PROTEIN OPCA-RELATED"/>
    <property type="match status" value="1"/>
</dbReference>
<dbReference type="Pfam" id="PF10128">
    <property type="entry name" value="OpcA_G6PD_assem"/>
    <property type="match status" value="1"/>
</dbReference>
<dbReference type="InterPro" id="IPR046801">
    <property type="entry name" value="OpcA_G6PD_N"/>
</dbReference>
<dbReference type="Pfam" id="PF20171">
    <property type="entry name" value="OpcA_G6PD_C"/>
    <property type="match status" value="1"/>
</dbReference>
<protein>
    <submittedName>
        <fullName evidence="3">Glucose-6-phosphate dehydrogenase subunit</fullName>
    </submittedName>
</protein>
<dbReference type="HOGENOM" id="CLU_725239_0_0_6"/>
<evidence type="ECO:0000259" key="1">
    <source>
        <dbReference type="Pfam" id="PF10128"/>
    </source>
</evidence>
<organism evidence="3 4">
    <name type="scientific">Methylomonas methanica (strain DSM 25384 / MC09)</name>
    <dbReference type="NCBI Taxonomy" id="857087"/>
    <lineage>
        <taxon>Bacteria</taxon>
        <taxon>Pseudomonadati</taxon>
        <taxon>Pseudomonadota</taxon>
        <taxon>Gammaproteobacteria</taxon>
        <taxon>Methylococcales</taxon>
        <taxon>Methylococcaceae</taxon>
        <taxon>Methylomonas</taxon>
    </lineage>
</organism>
<evidence type="ECO:0000259" key="2">
    <source>
        <dbReference type="Pfam" id="PF20171"/>
    </source>
</evidence>
<dbReference type="PANTHER" id="PTHR38658:SF1">
    <property type="entry name" value="OXPP CYCLE PROTEIN OPCA-RELATED"/>
    <property type="match status" value="1"/>
</dbReference>
<dbReference type="STRING" id="857087.Metme_0648"/>
<reference evidence="3 4" key="1">
    <citation type="journal article" date="2011" name="J. Bacteriol.">
        <title>Complete Genome Sequence of the Aerobic Marine Methanotroph Methylomonas methanica MC09.</title>
        <authorList>
            <person name="Boden R."/>
            <person name="Cunliffe M."/>
            <person name="Scanlan J."/>
            <person name="Moussard H."/>
            <person name="Kits K.D."/>
            <person name="Klotz M.G."/>
            <person name="Jetten M.S."/>
            <person name="Vuilleumier S."/>
            <person name="Han J."/>
            <person name="Peters L."/>
            <person name="Mikhailova N."/>
            <person name="Teshima H."/>
            <person name="Tapia R."/>
            <person name="Kyrpides N."/>
            <person name="Ivanova N."/>
            <person name="Pagani I."/>
            <person name="Cheng J.F."/>
            <person name="Goodwin L."/>
            <person name="Han C."/>
            <person name="Hauser L."/>
            <person name="Land M.L."/>
            <person name="Lapidus A."/>
            <person name="Lucas S."/>
            <person name="Pitluck S."/>
            <person name="Woyke T."/>
            <person name="Stein L."/>
            <person name="Murrell J.C."/>
        </authorList>
    </citation>
    <scope>NUCLEOTIDE SEQUENCE [LARGE SCALE GENOMIC DNA]</scope>
    <source>
        <strain evidence="3 4">MC09</strain>
    </source>
</reference>
<feature type="domain" description="Glucose-6-phosphate dehydrogenase assembly protein OpcA C-terminal" evidence="2">
    <location>
        <begin position="204"/>
        <end position="369"/>
    </location>
</feature>
<name>G0A444_METMM</name>
<dbReference type="Proteomes" id="UP000008888">
    <property type="component" value="Chromosome"/>
</dbReference>
<evidence type="ECO:0000313" key="4">
    <source>
        <dbReference type="Proteomes" id="UP000008888"/>
    </source>
</evidence>
<dbReference type="InterPro" id="IPR004555">
    <property type="entry name" value="G6PDH_assembly_OpcA"/>
</dbReference>